<feature type="transmembrane region" description="Helical" evidence="12">
    <location>
        <begin position="340"/>
        <end position="364"/>
    </location>
</feature>
<protein>
    <submittedName>
        <fullName evidence="13">Cytochrome d ubiquinol oxidase subunit II</fullName>
    </submittedName>
</protein>
<evidence type="ECO:0000256" key="8">
    <source>
        <dbReference type="ARBA" id="ARBA00022982"/>
    </source>
</evidence>
<dbReference type="Pfam" id="PF02322">
    <property type="entry name" value="Cyt_bd_oxida_II"/>
    <property type="match status" value="1"/>
</dbReference>
<evidence type="ECO:0000256" key="4">
    <source>
        <dbReference type="ARBA" id="ARBA00022475"/>
    </source>
</evidence>
<sequence>MRICTMLDYETLRLLWWALLGVLLIGFAVMDGFDLGVAALLPVVGRSDMDRRVMINTVGPVWEGNQVWLILGGGAVFAAWPALYATAFSGFYIAMFLVLCALILRPVGFKFRSKLEGAAWRRAWDTALIIGGVVPAVVFGVAFGNVLQGVPFHFDADLRVTYTGGFLGLLNPFALLCGLVSLAMVIMHGAVYLAVKTDGQVAARARGVVPWAVLAMLVLFSLAGAWIALGIDGYAVTSAVVADGPSNPLMKTVERAPGTWLENYRRLPLSLIVPALAYVGALATWGLIRAERVGLAFITSSLAVAGVVGTAGVSAFPFLLPSSSDPASSLTVWDASSSHTTLQIMLVATLVFMPLILAYTAWVFRVLRGPVRAQDITNDGGAFY</sequence>
<proteinExistence type="inferred from homology"/>
<keyword evidence="9 12" id="KW-1133">Transmembrane helix</keyword>
<dbReference type="PANTHER" id="PTHR43141">
    <property type="entry name" value="CYTOCHROME BD2 SUBUNIT II"/>
    <property type="match status" value="1"/>
</dbReference>
<evidence type="ECO:0000256" key="7">
    <source>
        <dbReference type="ARBA" id="ARBA00022723"/>
    </source>
</evidence>
<keyword evidence="8" id="KW-0249">Electron transport</keyword>
<gene>
    <name evidence="13" type="primary">cydB</name>
    <name evidence="13" type="ORF">Y958_24330</name>
</gene>
<dbReference type="KEGG" id="nao:Y958_24330"/>
<feature type="transmembrane region" description="Helical" evidence="12">
    <location>
        <begin position="207"/>
        <end position="229"/>
    </location>
</feature>
<dbReference type="GO" id="GO:0070069">
    <property type="term" value="C:cytochrome complex"/>
    <property type="evidence" value="ECO:0007669"/>
    <property type="project" value="TreeGrafter"/>
</dbReference>
<keyword evidence="6 12" id="KW-0812">Transmembrane</keyword>
<evidence type="ECO:0000256" key="6">
    <source>
        <dbReference type="ARBA" id="ARBA00022692"/>
    </source>
</evidence>
<dbReference type="Proteomes" id="UP000197153">
    <property type="component" value="Chromosome 3"/>
</dbReference>
<feature type="transmembrane region" description="Helical" evidence="12">
    <location>
        <begin position="295"/>
        <end position="320"/>
    </location>
</feature>
<evidence type="ECO:0000256" key="12">
    <source>
        <dbReference type="SAM" id="Phobius"/>
    </source>
</evidence>
<keyword evidence="4" id="KW-1003">Cell membrane</keyword>
<keyword evidence="7" id="KW-0479">Metal-binding</keyword>
<dbReference type="PANTHER" id="PTHR43141:SF5">
    <property type="entry name" value="CYTOCHROME BD-I UBIQUINOL OXIDASE SUBUNIT 2"/>
    <property type="match status" value="1"/>
</dbReference>
<dbReference type="NCBIfam" id="TIGR00203">
    <property type="entry name" value="cydB"/>
    <property type="match status" value="1"/>
</dbReference>
<evidence type="ECO:0000256" key="5">
    <source>
        <dbReference type="ARBA" id="ARBA00022617"/>
    </source>
</evidence>
<keyword evidence="10" id="KW-0408">Iron</keyword>
<comment type="subcellular location">
    <subcellularLocation>
        <location evidence="1">Cell membrane</location>
        <topology evidence="1">Multi-pass membrane protein</topology>
    </subcellularLocation>
</comment>
<evidence type="ECO:0000313" key="14">
    <source>
        <dbReference type="Proteomes" id="UP000197153"/>
    </source>
</evidence>
<dbReference type="PIRSF" id="PIRSF000267">
    <property type="entry name" value="Cyt_oxidse_sub2"/>
    <property type="match status" value="1"/>
</dbReference>
<evidence type="ECO:0000256" key="11">
    <source>
        <dbReference type="ARBA" id="ARBA00023136"/>
    </source>
</evidence>
<dbReference type="GO" id="GO:0016682">
    <property type="term" value="F:oxidoreductase activity, acting on diphenols and related substances as donors, oxygen as acceptor"/>
    <property type="evidence" value="ECO:0007669"/>
    <property type="project" value="TreeGrafter"/>
</dbReference>
<evidence type="ECO:0000313" key="13">
    <source>
        <dbReference type="EMBL" id="ASG24057.1"/>
    </source>
</evidence>
<comment type="similarity">
    <text evidence="2">Belongs to the cytochrome ubiquinol oxidase subunit 2 family.</text>
</comment>
<keyword evidence="14" id="KW-1185">Reference proteome</keyword>
<keyword evidence="3" id="KW-0813">Transport</keyword>
<feature type="transmembrane region" description="Helical" evidence="12">
    <location>
        <begin position="128"/>
        <end position="150"/>
    </location>
</feature>
<feature type="transmembrane region" description="Helical" evidence="12">
    <location>
        <begin position="267"/>
        <end position="288"/>
    </location>
</feature>
<organism evidence="13 14">
    <name type="scientific">Nitrospirillum viridazoti CBAmc</name>
    <dbReference type="NCBI Taxonomy" id="1441467"/>
    <lineage>
        <taxon>Bacteria</taxon>
        <taxon>Pseudomonadati</taxon>
        <taxon>Pseudomonadota</taxon>
        <taxon>Alphaproteobacteria</taxon>
        <taxon>Rhodospirillales</taxon>
        <taxon>Azospirillaceae</taxon>
        <taxon>Nitrospirillum</taxon>
        <taxon>Nitrospirillum viridazoti</taxon>
    </lineage>
</organism>
<evidence type="ECO:0000256" key="3">
    <source>
        <dbReference type="ARBA" id="ARBA00022448"/>
    </source>
</evidence>
<dbReference type="GO" id="GO:0009055">
    <property type="term" value="F:electron transfer activity"/>
    <property type="evidence" value="ECO:0007669"/>
    <property type="project" value="TreeGrafter"/>
</dbReference>
<reference evidence="13 14" key="1">
    <citation type="submission" date="2017-06" db="EMBL/GenBank/DDBJ databases">
        <title>Complete genome sequence of Nitrospirillum amazonense strain CBAmC, an endophytic nitrogen-fixing and plant growth-promoting bacterium, isolated from sugarcane.</title>
        <authorList>
            <person name="Schwab S."/>
            <person name="dos Santos Teixeira K.R."/>
            <person name="Simoes Araujo J.L."/>
            <person name="Soares Vidal M."/>
            <person name="Borges de Freitas H.R."/>
            <person name="Rivello Crivelaro A.L."/>
            <person name="Bueno de Camargo Nunes A."/>
            <person name="dos Santos C.M."/>
            <person name="Palmeira da Silva Rosa D."/>
            <person name="da Silva Padilha D."/>
            <person name="da Silva E."/>
            <person name="Araujo Terra L."/>
            <person name="Soares Mendes V."/>
            <person name="Farinelli L."/>
            <person name="Magalhaes Cruz L."/>
            <person name="Baldani J.I."/>
        </authorList>
    </citation>
    <scope>NUCLEOTIDE SEQUENCE [LARGE SCALE GENOMIC DNA]</scope>
    <source>
        <strain evidence="13 14">CBAmC</strain>
    </source>
</reference>
<evidence type="ECO:0000256" key="2">
    <source>
        <dbReference type="ARBA" id="ARBA00007543"/>
    </source>
</evidence>
<evidence type="ECO:0000256" key="9">
    <source>
        <dbReference type="ARBA" id="ARBA00022989"/>
    </source>
</evidence>
<evidence type="ECO:0000256" key="1">
    <source>
        <dbReference type="ARBA" id="ARBA00004651"/>
    </source>
</evidence>
<keyword evidence="5" id="KW-0349">Heme</keyword>
<keyword evidence="11 12" id="KW-0472">Membrane</keyword>
<evidence type="ECO:0000256" key="10">
    <source>
        <dbReference type="ARBA" id="ARBA00023004"/>
    </source>
</evidence>
<feature type="transmembrane region" description="Helical" evidence="12">
    <location>
        <begin position="89"/>
        <end position="107"/>
    </location>
</feature>
<feature type="transmembrane region" description="Helical" evidence="12">
    <location>
        <begin position="15"/>
        <end position="44"/>
    </location>
</feature>
<dbReference type="GO" id="GO:0019646">
    <property type="term" value="P:aerobic electron transport chain"/>
    <property type="evidence" value="ECO:0007669"/>
    <property type="project" value="TreeGrafter"/>
</dbReference>
<dbReference type="EMBL" id="CP022112">
    <property type="protein sequence ID" value="ASG24057.1"/>
    <property type="molecule type" value="Genomic_DNA"/>
</dbReference>
<accession>A0A248JZB0</accession>
<dbReference type="AlphaFoldDB" id="A0A248JZB0"/>
<dbReference type="GO" id="GO:0046872">
    <property type="term" value="F:metal ion binding"/>
    <property type="evidence" value="ECO:0007669"/>
    <property type="project" value="UniProtKB-KW"/>
</dbReference>
<name>A0A248JZB0_9PROT</name>
<dbReference type="GO" id="GO:0005886">
    <property type="term" value="C:plasma membrane"/>
    <property type="evidence" value="ECO:0007669"/>
    <property type="project" value="UniProtKB-SubCell"/>
</dbReference>
<feature type="transmembrane region" description="Helical" evidence="12">
    <location>
        <begin position="170"/>
        <end position="195"/>
    </location>
</feature>
<dbReference type="InterPro" id="IPR003317">
    <property type="entry name" value="Cyt-d_oxidase_su2"/>
</dbReference>